<dbReference type="PROSITE" id="PS51186">
    <property type="entry name" value="GNAT"/>
    <property type="match status" value="1"/>
</dbReference>
<accession>A0ABP9I862</accession>
<sequence length="161" mass="17297">MVMRGNGRAEPETRENLAAGTDVRLAGDNLHFTVYDTTRTADDGGPLPVGTTSLSIDDYVGTAEFFIVLGEEGRGRSLAARATRLTLQAAFDHGLRSVYLAVLERNTPAIRAYARAGFQRIGVRRACGWWDGEVCGEVLMDAVPSDLAQSTLSPAASARPR</sequence>
<dbReference type="SUPFAM" id="SSF55729">
    <property type="entry name" value="Acyl-CoA N-acyltransferases (Nat)"/>
    <property type="match status" value="1"/>
</dbReference>
<proteinExistence type="predicted"/>
<evidence type="ECO:0000313" key="3">
    <source>
        <dbReference type="Proteomes" id="UP001500466"/>
    </source>
</evidence>
<dbReference type="InterPro" id="IPR016181">
    <property type="entry name" value="Acyl_CoA_acyltransferase"/>
</dbReference>
<dbReference type="Proteomes" id="UP001500466">
    <property type="component" value="Unassembled WGS sequence"/>
</dbReference>
<organism evidence="2 3">
    <name type="scientific">Yinghuangia aomiensis</name>
    <dbReference type="NCBI Taxonomy" id="676205"/>
    <lineage>
        <taxon>Bacteria</taxon>
        <taxon>Bacillati</taxon>
        <taxon>Actinomycetota</taxon>
        <taxon>Actinomycetes</taxon>
        <taxon>Kitasatosporales</taxon>
        <taxon>Streptomycetaceae</taxon>
        <taxon>Yinghuangia</taxon>
    </lineage>
</organism>
<dbReference type="PANTHER" id="PTHR43415:SF3">
    <property type="entry name" value="GNAT-FAMILY ACETYLTRANSFERASE"/>
    <property type="match status" value="1"/>
</dbReference>
<dbReference type="InterPro" id="IPR000182">
    <property type="entry name" value="GNAT_dom"/>
</dbReference>
<reference evidence="3" key="1">
    <citation type="journal article" date="2019" name="Int. J. Syst. Evol. Microbiol.">
        <title>The Global Catalogue of Microorganisms (GCM) 10K type strain sequencing project: providing services to taxonomists for standard genome sequencing and annotation.</title>
        <authorList>
            <consortium name="The Broad Institute Genomics Platform"/>
            <consortium name="The Broad Institute Genome Sequencing Center for Infectious Disease"/>
            <person name="Wu L."/>
            <person name="Ma J."/>
        </authorList>
    </citation>
    <scope>NUCLEOTIDE SEQUENCE [LARGE SCALE GENOMIC DNA]</scope>
    <source>
        <strain evidence="3">JCM 17986</strain>
    </source>
</reference>
<keyword evidence="3" id="KW-1185">Reference proteome</keyword>
<feature type="domain" description="N-acetyltransferase" evidence="1">
    <location>
        <begin position="48"/>
        <end position="141"/>
    </location>
</feature>
<dbReference type="Pfam" id="PF00583">
    <property type="entry name" value="Acetyltransf_1"/>
    <property type="match status" value="1"/>
</dbReference>
<evidence type="ECO:0000313" key="2">
    <source>
        <dbReference type="EMBL" id="GAA4990019.1"/>
    </source>
</evidence>
<comment type="caution">
    <text evidence="2">The sequence shown here is derived from an EMBL/GenBank/DDBJ whole genome shotgun (WGS) entry which is preliminary data.</text>
</comment>
<dbReference type="EMBL" id="BAABHS010000038">
    <property type="protein sequence ID" value="GAA4990019.1"/>
    <property type="molecule type" value="Genomic_DNA"/>
</dbReference>
<evidence type="ECO:0000259" key="1">
    <source>
        <dbReference type="PROSITE" id="PS51186"/>
    </source>
</evidence>
<gene>
    <name evidence="2" type="ORF">GCM10023205_71600</name>
</gene>
<dbReference type="Gene3D" id="3.40.630.30">
    <property type="match status" value="1"/>
</dbReference>
<protein>
    <recommendedName>
        <fullName evidence="1">N-acetyltransferase domain-containing protein</fullName>
    </recommendedName>
</protein>
<name>A0ABP9I862_9ACTN</name>
<dbReference type="PANTHER" id="PTHR43415">
    <property type="entry name" value="SPERMIDINE N(1)-ACETYLTRANSFERASE"/>
    <property type="match status" value="1"/>
</dbReference>